<keyword evidence="2" id="KW-0812">Transmembrane</keyword>
<feature type="domain" description="Senescence" evidence="3">
    <location>
        <begin position="249"/>
        <end position="370"/>
    </location>
</feature>
<gene>
    <name evidence="4" type="ORF">RFI_24466</name>
</gene>
<evidence type="ECO:0000256" key="2">
    <source>
        <dbReference type="SAM" id="Phobius"/>
    </source>
</evidence>
<dbReference type="Proteomes" id="UP000023152">
    <property type="component" value="Unassembled WGS sequence"/>
</dbReference>
<reference evidence="4 5" key="1">
    <citation type="journal article" date="2013" name="Curr. Biol.">
        <title>The Genome of the Foraminiferan Reticulomyxa filosa.</title>
        <authorList>
            <person name="Glockner G."/>
            <person name="Hulsmann N."/>
            <person name="Schleicher M."/>
            <person name="Noegel A.A."/>
            <person name="Eichinger L."/>
            <person name="Gallinger C."/>
            <person name="Pawlowski J."/>
            <person name="Sierra R."/>
            <person name="Euteneuer U."/>
            <person name="Pillet L."/>
            <person name="Moustafa A."/>
            <person name="Platzer M."/>
            <person name="Groth M."/>
            <person name="Szafranski K."/>
            <person name="Schliwa M."/>
        </authorList>
    </citation>
    <scope>NUCLEOTIDE SEQUENCE [LARGE SCALE GENOMIC DNA]</scope>
</reference>
<dbReference type="Pfam" id="PF06911">
    <property type="entry name" value="Senescence"/>
    <property type="match status" value="1"/>
</dbReference>
<evidence type="ECO:0000313" key="4">
    <source>
        <dbReference type="EMBL" id="ETO12909.1"/>
    </source>
</evidence>
<evidence type="ECO:0000313" key="5">
    <source>
        <dbReference type="Proteomes" id="UP000023152"/>
    </source>
</evidence>
<name>X6MGB2_RETFI</name>
<dbReference type="InterPro" id="IPR009686">
    <property type="entry name" value="Senescence/spartin_C"/>
</dbReference>
<keyword evidence="2" id="KW-0472">Membrane</keyword>
<evidence type="ECO:0000259" key="3">
    <source>
        <dbReference type="Pfam" id="PF06911"/>
    </source>
</evidence>
<protein>
    <recommendedName>
        <fullName evidence="3">Senescence domain-containing protein</fullName>
    </recommendedName>
</protein>
<feature type="transmembrane region" description="Helical" evidence="2">
    <location>
        <begin position="203"/>
        <end position="226"/>
    </location>
</feature>
<keyword evidence="5" id="KW-1185">Reference proteome</keyword>
<dbReference type="GO" id="GO:0005886">
    <property type="term" value="C:plasma membrane"/>
    <property type="evidence" value="ECO:0007669"/>
    <property type="project" value="TreeGrafter"/>
</dbReference>
<evidence type="ECO:0000256" key="1">
    <source>
        <dbReference type="SAM" id="MobiDB-lite"/>
    </source>
</evidence>
<organism evidence="4 5">
    <name type="scientific">Reticulomyxa filosa</name>
    <dbReference type="NCBI Taxonomy" id="46433"/>
    <lineage>
        <taxon>Eukaryota</taxon>
        <taxon>Sar</taxon>
        <taxon>Rhizaria</taxon>
        <taxon>Retaria</taxon>
        <taxon>Foraminifera</taxon>
        <taxon>Monothalamids</taxon>
        <taxon>Reticulomyxidae</taxon>
        <taxon>Reticulomyxa</taxon>
    </lineage>
</organism>
<dbReference type="PANTHER" id="PTHR21068:SF43">
    <property type="entry name" value="SPARTIN"/>
    <property type="match status" value="1"/>
</dbReference>
<feature type="compositionally biased region" description="Polar residues" evidence="1">
    <location>
        <begin position="406"/>
        <end position="416"/>
    </location>
</feature>
<dbReference type="EMBL" id="ASPP01020979">
    <property type="protein sequence ID" value="ETO12909.1"/>
    <property type="molecule type" value="Genomic_DNA"/>
</dbReference>
<proteinExistence type="predicted"/>
<dbReference type="InterPro" id="IPR045036">
    <property type="entry name" value="Spartin-like"/>
</dbReference>
<dbReference type="PANTHER" id="PTHR21068">
    <property type="entry name" value="SPARTIN"/>
    <property type="match status" value="1"/>
</dbReference>
<feature type="transmembrane region" description="Helical" evidence="2">
    <location>
        <begin position="39"/>
        <end position="59"/>
    </location>
</feature>
<keyword evidence="2" id="KW-1133">Transmembrane helix</keyword>
<accession>X6MGB2</accession>
<sequence length="416" mass="46282">VDGNEGEVAMRPLLSLEYVSCYKIEGANRIPMGIGQLQVLEMATDTLLFFMPGVFSYAINKQCAQKKRQAVIEDIEMFEGLLAQFSQFHAHVSLYIYIYINFFFFCMLITKNIFVLFSNEAEGKSEEKEEEEDSETSEGKPKTKAGKLIKKGVDLAKVGIKKGTITATEGIHASKEYLKKHIQTRKRVHVSETTKQRIQKAKFASVVAIKGMYTFFMEHFLFFFFAKKKKRKEEIRKFFFQKKQNKTKTYIVSNAAVAGTRAACVELSNTLVDAASKTEIGQKIQNDQSEEMKTAKEVGKVTLQGILSIYKELDAAALVLIGEVADAGADVARYKYDDEVGEVADETATIVKNSAAVSTNMGHLSLSVIAGTTTADAAIDVLSDEKEKEAIRSKKSKSDTSSISSLVQSFTKQDKK</sequence>
<comment type="caution">
    <text evidence="4">The sequence shown here is derived from an EMBL/GenBank/DDBJ whole genome shotgun (WGS) entry which is preliminary data.</text>
</comment>
<feature type="transmembrane region" description="Helical" evidence="2">
    <location>
        <begin position="94"/>
        <end position="117"/>
    </location>
</feature>
<feature type="non-terminal residue" evidence="4">
    <location>
        <position position="1"/>
    </location>
</feature>
<dbReference type="AlphaFoldDB" id="X6MGB2"/>
<feature type="region of interest" description="Disordered" evidence="1">
    <location>
        <begin position="390"/>
        <end position="416"/>
    </location>
</feature>